<dbReference type="EMBL" id="BAAAQK010000019">
    <property type="protein sequence ID" value="GAA1864496.1"/>
    <property type="molecule type" value="Genomic_DNA"/>
</dbReference>
<sequence length="555" mass="60898">MAVIGKGTPSYTFTRTTGRVRWFREPQDVIESLDTDLEATIALVASGGTTFLSPILGRLGGIVCLDGTLRSHLAIVSREFEVPCLVGTDLTEELADGTEIVLDIADGAGVVRAGASVPMVDSARSVSEQADTTPVADVSSAVSSAWWSYVRRVGDEIAVKDFDVSVSPEALDALIAEPLTDDRLDDLVQHMGRAFKPEMTRRSGFTSELFPMLPYMSLSVIEDFHSYAERVAIIDAALPAEEIGRRLREGPNRVSPLWIWMIGYHYLCGRELLIHMGKLRRDERREEIRTVVDFWRRLTLAHRGDGTLDYKDAGFTNRYLPQPVVDELAGAATLLDPAASKALKRLNATISGYSFLYFCDSRVGICDSGPYPRGTRQTIVRDYLSLGPSAWAYPWAEGLTPPYAGLTMALTFDPASFREFEINDWGTTFTEPDQLLASVTEAAVFGWQADGTREQLAPETWPEVAAAMTASHMALYQGFADMGREDRIFAATRMYTSGLRPFAALAGVTDRVDWSFSPDTLALYPDPFDDDDQAAAIFGTALVANDMPGSFSPVS</sequence>
<dbReference type="Pfam" id="PF00391">
    <property type="entry name" value="PEP-utilizers"/>
    <property type="match status" value="1"/>
</dbReference>
<dbReference type="Proteomes" id="UP001500449">
    <property type="component" value="Unassembled WGS sequence"/>
</dbReference>
<evidence type="ECO:0000313" key="2">
    <source>
        <dbReference type="EMBL" id="GAA1864496.1"/>
    </source>
</evidence>
<evidence type="ECO:0000313" key="3">
    <source>
        <dbReference type="Proteomes" id="UP001500449"/>
    </source>
</evidence>
<organism evidence="2 3">
    <name type="scientific">Pseudonocardia ailaonensis</name>
    <dbReference type="NCBI Taxonomy" id="367279"/>
    <lineage>
        <taxon>Bacteria</taxon>
        <taxon>Bacillati</taxon>
        <taxon>Actinomycetota</taxon>
        <taxon>Actinomycetes</taxon>
        <taxon>Pseudonocardiales</taxon>
        <taxon>Pseudonocardiaceae</taxon>
        <taxon>Pseudonocardia</taxon>
    </lineage>
</organism>
<dbReference type="InterPro" id="IPR008279">
    <property type="entry name" value="PEP-util_enz_mobile_dom"/>
</dbReference>
<evidence type="ECO:0000259" key="1">
    <source>
        <dbReference type="Pfam" id="PF00391"/>
    </source>
</evidence>
<protein>
    <recommendedName>
        <fullName evidence="1">PEP-utilising enzyme mobile domain-containing protein</fullName>
    </recommendedName>
</protein>
<dbReference type="Gene3D" id="3.50.30.10">
    <property type="entry name" value="Phosphohistidine domain"/>
    <property type="match status" value="1"/>
</dbReference>
<accession>A0ABN2NDL0</accession>
<comment type="caution">
    <text evidence="2">The sequence shown here is derived from an EMBL/GenBank/DDBJ whole genome shotgun (WGS) entry which is preliminary data.</text>
</comment>
<reference evidence="2 3" key="1">
    <citation type="journal article" date="2019" name="Int. J. Syst. Evol. Microbiol.">
        <title>The Global Catalogue of Microorganisms (GCM) 10K type strain sequencing project: providing services to taxonomists for standard genome sequencing and annotation.</title>
        <authorList>
            <consortium name="The Broad Institute Genomics Platform"/>
            <consortium name="The Broad Institute Genome Sequencing Center for Infectious Disease"/>
            <person name="Wu L."/>
            <person name="Ma J."/>
        </authorList>
    </citation>
    <scope>NUCLEOTIDE SEQUENCE [LARGE SCALE GENOMIC DNA]</scope>
    <source>
        <strain evidence="2 3">JCM 16009</strain>
    </source>
</reference>
<keyword evidence="3" id="KW-1185">Reference proteome</keyword>
<dbReference type="SUPFAM" id="SSF52009">
    <property type="entry name" value="Phosphohistidine domain"/>
    <property type="match status" value="1"/>
</dbReference>
<proteinExistence type="predicted"/>
<name>A0ABN2NDL0_9PSEU</name>
<dbReference type="InterPro" id="IPR036637">
    <property type="entry name" value="Phosphohistidine_dom_sf"/>
</dbReference>
<gene>
    <name evidence="2" type="ORF">GCM10009836_51060</name>
</gene>
<feature type="domain" description="PEP-utilising enzyme mobile" evidence="1">
    <location>
        <begin position="53"/>
        <end position="107"/>
    </location>
</feature>
<dbReference type="RefSeq" id="WP_344422106.1">
    <property type="nucleotide sequence ID" value="NZ_BAAAQK010000019.1"/>
</dbReference>